<dbReference type="RefSeq" id="WP_184477011.1">
    <property type="nucleotide sequence ID" value="NZ_JACHOV010000013.1"/>
</dbReference>
<evidence type="ECO:0000313" key="1">
    <source>
        <dbReference type="EMBL" id="MBB4642705.1"/>
    </source>
</evidence>
<evidence type="ECO:0000313" key="2">
    <source>
        <dbReference type="Proteomes" id="UP000575068"/>
    </source>
</evidence>
<organism evidence="1 2">
    <name type="scientific">Rhizorhapis suberifaciens</name>
    <name type="common">corky root of lettuce</name>
    <dbReference type="NCBI Taxonomy" id="13656"/>
    <lineage>
        <taxon>Bacteria</taxon>
        <taxon>Pseudomonadati</taxon>
        <taxon>Pseudomonadota</taxon>
        <taxon>Alphaproteobacteria</taxon>
        <taxon>Sphingomonadales</taxon>
        <taxon>Sphingomonadaceae</taxon>
        <taxon>Rhizorhapis</taxon>
    </lineage>
</organism>
<accession>A0A840HX89</accession>
<dbReference type="Proteomes" id="UP000575068">
    <property type="component" value="Unassembled WGS sequence"/>
</dbReference>
<reference evidence="1 2" key="1">
    <citation type="submission" date="2020-08" db="EMBL/GenBank/DDBJ databases">
        <title>Genomic Encyclopedia of Type Strains, Phase IV (KMG-IV): sequencing the most valuable type-strain genomes for metagenomic binning, comparative biology and taxonomic classification.</title>
        <authorList>
            <person name="Goeker M."/>
        </authorList>
    </citation>
    <scope>NUCLEOTIDE SEQUENCE [LARGE SCALE GENOMIC DNA]</scope>
    <source>
        <strain evidence="1 2">DSM 7465</strain>
    </source>
</reference>
<sequence length="64" mass="6849">MEPLHIGLAEHCRLQRNHNGQAALWLYAGRTLDGDRPVIGVALLSDTALTELSKALNGEDAGTP</sequence>
<dbReference type="EMBL" id="JACHOV010000013">
    <property type="protein sequence ID" value="MBB4642705.1"/>
    <property type="molecule type" value="Genomic_DNA"/>
</dbReference>
<comment type="caution">
    <text evidence="1">The sequence shown here is derived from an EMBL/GenBank/DDBJ whole genome shotgun (WGS) entry which is preliminary data.</text>
</comment>
<keyword evidence="2" id="KW-1185">Reference proteome</keyword>
<gene>
    <name evidence="1" type="ORF">HNQ99_003041</name>
</gene>
<proteinExistence type="predicted"/>
<name>A0A840HX89_9SPHN</name>
<dbReference type="AlphaFoldDB" id="A0A840HX89"/>
<protein>
    <submittedName>
        <fullName evidence="1">Uncharacterized protein</fullName>
    </submittedName>
</protein>